<dbReference type="Pfam" id="PF10003">
    <property type="entry name" value="DUF2244"/>
    <property type="match status" value="1"/>
</dbReference>
<sequence>MPVTWLENRTEAPGHPGAFRHADGAAPVLVLRLTPHRSLSPEGFVLFFAVTCGLIAIPLIAVLGTPVLWGVLPFVVVTVGGMWLALRRSNADGALTEDLCLWSDRMALVRHNPRGPRQEWEANPFWVRVVLHATGGPVENYLTLKGGGREVELGAFLAPHERAELSEALTRALARLA</sequence>
<accession>A0A934TKC9</accession>
<keyword evidence="1" id="KW-0472">Membrane</keyword>
<organism evidence="2 3">
    <name type="scientific">Rhodobaculum claviforme</name>
    <dbReference type="NCBI Taxonomy" id="1549854"/>
    <lineage>
        <taxon>Bacteria</taxon>
        <taxon>Pseudomonadati</taxon>
        <taxon>Pseudomonadota</taxon>
        <taxon>Alphaproteobacteria</taxon>
        <taxon>Rhodobacterales</taxon>
        <taxon>Paracoccaceae</taxon>
        <taxon>Rhodobaculum</taxon>
    </lineage>
</organism>
<reference evidence="2" key="2">
    <citation type="journal article" date="2020" name="Microorganisms">
        <title>Osmotic Adaptation and Compatible Solute Biosynthesis of Phototrophic Bacteria as Revealed from Genome Analyses.</title>
        <authorList>
            <person name="Imhoff J.F."/>
            <person name="Rahn T."/>
            <person name="Kunzel S."/>
            <person name="Keller A."/>
            <person name="Neulinger S.C."/>
        </authorList>
    </citation>
    <scope>NUCLEOTIDE SEQUENCE</scope>
    <source>
        <strain evidence="2">LMG 28126</strain>
    </source>
</reference>
<evidence type="ECO:0000313" key="3">
    <source>
        <dbReference type="Proteomes" id="UP000706333"/>
    </source>
</evidence>
<proteinExistence type="predicted"/>
<feature type="transmembrane region" description="Helical" evidence="1">
    <location>
        <begin position="67"/>
        <end position="86"/>
    </location>
</feature>
<keyword evidence="1" id="KW-0812">Transmembrane</keyword>
<evidence type="ECO:0000256" key="1">
    <source>
        <dbReference type="SAM" id="Phobius"/>
    </source>
</evidence>
<name>A0A934TKC9_9RHOB</name>
<dbReference type="Proteomes" id="UP000706333">
    <property type="component" value="Unassembled WGS sequence"/>
</dbReference>
<keyword evidence="3" id="KW-1185">Reference proteome</keyword>
<feature type="transmembrane region" description="Helical" evidence="1">
    <location>
        <begin position="43"/>
        <end position="61"/>
    </location>
</feature>
<keyword evidence="1" id="KW-1133">Transmembrane helix</keyword>
<dbReference type="RefSeq" id="WP_201156965.1">
    <property type="nucleotide sequence ID" value="NZ_NHSD01000218.1"/>
</dbReference>
<evidence type="ECO:0000313" key="2">
    <source>
        <dbReference type="EMBL" id="MBK5927203.1"/>
    </source>
</evidence>
<reference evidence="2" key="1">
    <citation type="submission" date="2017-05" db="EMBL/GenBank/DDBJ databases">
        <authorList>
            <person name="Imhoff J.F."/>
            <person name="Rahn T."/>
            <person name="Kuenzel S."/>
            <person name="Neulinger S.C."/>
        </authorList>
    </citation>
    <scope>NUCLEOTIDE SEQUENCE</scope>
    <source>
        <strain evidence="2">LMG 28126</strain>
    </source>
</reference>
<gene>
    <name evidence="2" type="ORF">CCR87_07590</name>
</gene>
<protein>
    <recommendedName>
        <fullName evidence="4">Integral membrane protein</fullName>
    </recommendedName>
</protein>
<dbReference type="EMBL" id="NHSD01000218">
    <property type="protein sequence ID" value="MBK5927203.1"/>
    <property type="molecule type" value="Genomic_DNA"/>
</dbReference>
<dbReference type="InterPro" id="IPR019253">
    <property type="entry name" value="DUF2244_TM"/>
</dbReference>
<evidence type="ECO:0008006" key="4">
    <source>
        <dbReference type="Google" id="ProtNLM"/>
    </source>
</evidence>
<comment type="caution">
    <text evidence="2">The sequence shown here is derived from an EMBL/GenBank/DDBJ whole genome shotgun (WGS) entry which is preliminary data.</text>
</comment>
<dbReference type="AlphaFoldDB" id="A0A934TKC9"/>